<evidence type="ECO:0000259" key="1">
    <source>
        <dbReference type="Pfam" id="PF04909"/>
    </source>
</evidence>
<dbReference type="InterPro" id="IPR032466">
    <property type="entry name" value="Metal_Hydrolase"/>
</dbReference>
<dbReference type="Proteomes" id="UP000005845">
    <property type="component" value="Unassembled WGS sequence"/>
</dbReference>
<name>H5TXZ6_9ACTN</name>
<evidence type="ECO:0000313" key="2">
    <source>
        <dbReference type="EMBL" id="GAB38354.1"/>
    </source>
</evidence>
<reference evidence="2 3" key="1">
    <citation type="submission" date="2012-02" db="EMBL/GenBank/DDBJ databases">
        <title>Whole genome shotgun sequence of Gordonia sputi NBRC 100414.</title>
        <authorList>
            <person name="Yoshida I."/>
            <person name="Hosoyama A."/>
            <person name="Tsuchikane K."/>
            <person name="Katsumata H."/>
            <person name="Yamazaki S."/>
            <person name="Fujita N."/>
        </authorList>
    </citation>
    <scope>NUCLEOTIDE SEQUENCE [LARGE SCALE GENOMIC DNA]</scope>
    <source>
        <strain evidence="2 3">NBRC 100414</strain>
    </source>
</reference>
<keyword evidence="2" id="KW-0378">Hydrolase</keyword>
<dbReference type="EMBL" id="BAFC01000044">
    <property type="protein sequence ID" value="GAB38354.1"/>
    <property type="molecule type" value="Genomic_DNA"/>
</dbReference>
<accession>H5TXZ6</accession>
<dbReference type="SUPFAM" id="SSF51556">
    <property type="entry name" value="Metallo-dependent hydrolases"/>
    <property type="match status" value="1"/>
</dbReference>
<dbReference type="PANTHER" id="PTHR35563:SF2">
    <property type="entry name" value="BARREL METAL-DEPENDENT HYDROLASE, PUTATIVE (AFU_ORTHOLOGUE AFUA_1G16240)-RELATED"/>
    <property type="match status" value="1"/>
</dbReference>
<dbReference type="PANTHER" id="PTHR35563">
    <property type="entry name" value="BARREL METAL-DEPENDENT HYDROLASE, PUTATIVE (AFU_ORTHOLOGUE AFUA_1G16240)-RELATED"/>
    <property type="match status" value="1"/>
</dbReference>
<dbReference type="RefSeq" id="WP_005204034.1">
    <property type="nucleotide sequence ID" value="NZ_BAFC01000044.1"/>
</dbReference>
<dbReference type="InterPro" id="IPR006680">
    <property type="entry name" value="Amidohydro-rel"/>
</dbReference>
<gene>
    <name evidence="2" type="ORF">GOSPT_044_00110</name>
</gene>
<protein>
    <submittedName>
        <fullName evidence="2">Putative hydrolase</fullName>
    </submittedName>
</protein>
<dbReference type="AlphaFoldDB" id="H5TXZ6"/>
<dbReference type="Gene3D" id="3.20.20.140">
    <property type="entry name" value="Metal-dependent hydrolases"/>
    <property type="match status" value="1"/>
</dbReference>
<organism evidence="2 3">
    <name type="scientific">Gordonia sputi NBRC 100414</name>
    <dbReference type="NCBI Taxonomy" id="1089453"/>
    <lineage>
        <taxon>Bacteria</taxon>
        <taxon>Bacillati</taxon>
        <taxon>Actinomycetota</taxon>
        <taxon>Actinomycetes</taxon>
        <taxon>Mycobacteriales</taxon>
        <taxon>Gordoniaceae</taxon>
        <taxon>Gordonia</taxon>
    </lineage>
</organism>
<dbReference type="eggNOG" id="COG3618">
    <property type="taxonomic scope" value="Bacteria"/>
</dbReference>
<comment type="caution">
    <text evidence="2">The sequence shown here is derived from an EMBL/GenBank/DDBJ whole genome shotgun (WGS) entry which is preliminary data.</text>
</comment>
<feature type="domain" description="Amidohydrolase-related" evidence="1">
    <location>
        <begin position="8"/>
        <end position="249"/>
    </location>
</feature>
<dbReference type="InterPro" id="IPR052358">
    <property type="entry name" value="Aro_Compnd_Degr_Hydrolases"/>
</dbReference>
<dbReference type="GO" id="GO:0016787">
    <property type="term" value="F:hydrolase activity"/>
    <property type="evidence" value="ECO:0007669"/>
    <property type="project" value="UniProtKB-KW"/>
</dbReference>
<proteinExistence type="predicted"/>
<keyword evidence="3" id="KW-1185">Reference proteome</keyword>
<dbReference type="Pfam" id="PF04909">
    <property type="entry name" value="Amidohydro_2"/>
    <property type="match status" value="1"/>
</dbReference>
<evidence type="ECO:0000313" key="3">
    <source>
        <dbReference type="Proteomes" id="UP000005845"/>
    </source>
</evidence>
<sequence length="254" mass="27690">MSAREIFDAHFHIIDHAYPVVENNGFLPEQFGVPEYRARTESLGIVGGAVVSGSFQKFDQTYLLAALEQLGQGFVGVTQLPATVTDEDVVALTARGVRGIRFNVARGGSASLDELDAFARRVHDVAGWHTELYVDAAHLDELTDVIARLPAVSIDHLGLSTEGLPVLLLLVERGVRVKATGFGRVELDVPSAIRQIMAVDPTALMFGTDLPSTRARRPFSDDDVDLLVAEVGEHDAEAVLRTNAERFYRVGELR</sequence>